<evidence type="ECO:0000259" key="16">
    <source>
        <dbReference type="PROSITE" id="PS51977"/>
    </source>
</evidence>
<dbReference type="SUPFAM" id="SSF47587">
    <property type="entry name" value="Domain of poly(ADP-ribose) polymerase"/>
    <property type="match status" value="1"/>
</dbReference>
<feature type="repeat" description="ANK" evidence="12">
    <location>
        <begin position="57"/>
        <end position="89"/>
    </location>
</feature>
<evidence type="ECO:0000259" key="15">
    <source>
        <dbReference type="PROSITE" id="PS51060"/>
    </source>
</evidence>
<feature type="domain" description="PARP alpha-helical" evidence="15">
    <location>
        <begin position="809"/>
        <end position="944"/>
    </location>
</feature>
<dbReference type="Pfam" id="PF00644">
    <property type="entry name" value="PARP"/>
    <property type="match status" value="1"/>
</dbReference>
<feature type="repeat" description="ANK" evidence="12">
    <location>
        <begin position="165"/>
        <end position="203"/>
    </location>
</feature>
<feature type="repeat" description="ANK" evidence="12">
    <location>
        <begin position="128"/>
        <end position="164"/>
    </location>
</feature>
<keyword evidence="3" id="KW-0268">Exocytosis</keyword>
<evidence type="ECO:0000313" key="17">
    <source>
        <dbReference type="EMBL" id="KAK8782124.1"/>
    </source>
</evidence>
<comment type="caution">
    <text evidence="17">The sequence shown here is derived from an EMBL/GenBank/DDBJ whole genome shotgun (WGS) entry which is preliminary data.</text>
</comment>
<keyword evidence="9" id="KW-0528">Neurotoxin</keyword>
<evidence type="ECO:0000256" key="5">
    <source>
        <dbReference type="ARBA" id="ARBA00022676"/>
    </source>
</evidence>
<dbReference type="GO" id="GO:0005730">
    <property type="term" value="C:nucleolus"/>
    <property type="evidence" value="ECO:0007669"/>
    <property type="project" value="TreeGrafter"/>
</dbReference>
<evidence type="ECO:0000256" key="8">
    <source>
        <dbReference type="ARBA" id="ARBA00023027"/>
    </source>
</evidence>
<dbReference type="EC" id="2.4.2.-" evidence="13"/>
<proteinExistence type="predicted"/>
<dbReference type="GO" id="GO:0006887">
    <property type="term" value="P:exocytosis"/>
    <property type="evidence" value="ECO:0007669"/>
    <property type="project" value="UniProtKB-KW"/>
</dbReference>
<accession>A0AAQ4F4S0</accession>
<keyword evidence="4" id="KW-1052">Target cell membrane</keyword>
<dbReference type="InterPro" id="IPR002110">
    <property type="entry name" value="Ankyrin_rpt"/>
</dbReference>
<feature type="domain" description="PARP catalytic" evidence="14">
    <location>
        <begin position="954"/>
        <end position="1171"/>
    </location>
</feature>
<keyword evidence="12" id="KW-0040">ANK repeat</keyword>
<dbReference type="InterPro" id="IPR036616">
    <property type="entry name" value="Poly(ADP-ribose)pol_reg_dom_sf"/>
</dbReference>
<keyword evidence="11" id="KW-1053">Target membrane</keyword>
<keyword evidence="11" id="KW-0472">Membrane</keyword>
<dbReference type="InterPro" id="IPR036930">
    <property type="entry name" value="WGR_dom_sf"/>
</dbReference>
<evidence type="ECO:0000256" key="6">
    <source>
        <dbReference type="ARBA" id="ARBA00022679"/>
    </source>
</evidence>
<dbReference type="Pfam" id="PF12796">
    <property type="entry name" value="Ank_2"/>
    <property type="match status" value="3"/>
</dbReference>
<dbReference type="InterPro" id="IPR036770">
    <property type="entry name" value="Ankyrin_rpt-contain_sf"/>
</dbReference>
<dbReference type="PANTHER" id="PTHR10459:SF108">
    <property type="entry name" value="POLY [ADP-RIBOSE] POLYMERASE"/>
    <property type="match status" value="1"/>
</dbReference>
<dbReference type="InterPro" id="IPR050800">
    <property type="entry name" value="ARTD/PARP"/>
</dbReference>
<keyword evidence="9" id="KW-0638">Presynaptic neurotoxin</keyword>
<dbReference type="Pfam" id="PF05406">
    <property type="entry name" value="WGR"/>
    <property type="match status" value="1"/>
</dbReference>
<keyword evidence="9" id="KW-0800">Toxin</keyword>
<feature type="domain" description="WGR" evidence="16">
    <location>
        <begin position="685"/>
        <end position="784"/>
    </location>
</feature>
<dbReference type="GO" id="GO:0003950">
    <property type="term" value="F:NAD+ poly-ADP-ribosyltransferase activity"/>
    <property type="evidence" value="ECO:0007669"/>
    <property type="project" value="UniProtKB-UniRule"/>
</dbReference>
<dbReference type="PROSITE" id="PS51059">
    <property type="entry name" value="PARP_CATALYTIC"/>
    <property type="match status" value="1"/>
</dbReference>
<dbReference type="GO" id="GO:0070212">
    <property type="term" value="P:protein poly-ADP-ribosylation"/>
    <property type="evidence" value="ECO:0007669"/>
    <property type="project" value="TreeGrafter"/>
</dbReference>
<dbReference type="GO" id="GO:1990404">
    <property type="term" value="F:NAD+-protein mono-ADP-ribosyltransferase activity"/>
    <property type="evidence" value="ECO:0007669"/>
    <property type="project" value="TreeGrafter"/>
</dbReference>
<dbReference type="Gene3D" id="1.25.40.20">
    <property type="entry name" value="Ankyrin repeat-containing domain"/>
    <property type="match status" value="4"/>
</dbReference>
<dbReference type="Gene3D" id="3.90.228.10">
    <property type="match status" value="1"/>
</dbReference>
<evidence type="ECO:0000256" key="2">
    <source>
        <dbReference type="ARBA" id="ARBA00004175"/>
    </source>
</evidence>
<dbReference type="Proteomes" id="UP001321473">
    <property type="component" value="Unassembled WGS sequence"/>
</dbReference>
<evidence type="ECO:0000256" key="4">
    <source>
        <dbReference type="ARBA" id="ARBA00022537"/>
    </source>
</evidence>
<evidence type="ECO:0000313" key="18">
    <source>
        <dbReference type="Proteomes" id="UP001321473"/>
    </source>
</evidence>
<protein>
    <recommendedName>
        <fullName evidence="13">Poly [ADP-ribose] polymerase</fullName>
        <shortName evidence="13">PARP</shortName>
        <ecNumber evidence="13">2.4.2.-</ecNumber>
    </recommendedName>
</protein>
<dbReference type="SUPFAM" id="SSF48403">
    <property type="entry name" value="Ankyrin repeat"/>
    <property type="match status" value="2"/>
</dbReference>
<feature type="repeat" description="ANK" evidence="12">
    <location>
        <begin position="570"/>
        <end position="602"/>
    </location>
</feature>
<evidence type="ECO:0000256" key="7">
    <source>
        <dbReference type="ARBA" id="ARBA00022695"/>
    </source>
</evidence>
<dbReference type="EMBL" id="JARKHS020007003">
    <property type="protein sequence ID" value="KAK8782124.1"/>
    <property type="molecule type" value="Genomic_DNA"/>
</dbReference>
<dbReference type="PROSITE" id="PS50088">
    <property type="entry name" value="ANK_REPEAT"/>
    <property type="match status" value="4"/>
</dbReference>
<dbReference type="GO" id="GO:0006302">
    <property type="term" value="P:double-strand break repair"/>
    <property type="evidence" value="ECO:0007669"/>
    <property type="project" value="TreeGrafter"/>
</dbReference>
<evidence type="ECO:0000256" key="3">
    <source>
        <dbReference type="ARBA" id="ARBA00022483"/>
    </source>
</evidence>
<gene>
    <name evidence="17" type="ORF">V5799_016535</name>
</gene>
<dbReference type="GO" id="GO:0044231">
    <property type="term" value="C:host cell presynaptic membrane"/>
    <property type="evidence" value="ECO:0007669"/>
    <property type="project" value="UniProtKB-KW"/>
</dbReference>
<dbReference type="GO" id="GO:0016779">
    <property type="term" value="F:nucleotidyltransferase activity"/>
    <property type="evidence" value="ECO:0007669"/>
    <property type="project" value="UniProtKB-KW"/>
</dbReference>
<reference evidence="17 18" key="1">
    <citation type="journal article" date="2023" name="Arcadia Sci">
        <title>De novo assembly of a long-read Amblyomma americanum tick genome.</title>
        <authorList>
            <person name="Chou S."/>
            <person name="Poskanzer K.E."/>
            <person name="Rollins M."/>
            <person name="Thuy-Boun P.S."/>
        </authorList>
    </citation>
    <scope>NUCLEOTIDE SEQUENCE [LARGE SCALE GENOMIC DNA]</scope>
    <source>
        <strain evidence="17">F_SG_1</strain>
        <tissue evidence="17">Salivary glands</tissue>
    </source>
</reference>
<dbReference type="InterPro" id="IPR004102">
    <property type="entry name" value="Poly(ADP-ribose)pol_reg_dom"/>
</dbReference>
<organism evidence="17 18">
    <name type="scientific">Amblyomma americanum</name>
    <name type="common">Lone star tick</name>
    <dbReference type="NCBI Taxonomy" id="6943"/>
    <lineage>
        <taxon>Eukaryota</taxon>
        <taxon>Metazoa</taxon>
        <taxon>Ecdysozoa</taxon>
        <taxon>Arthropoda</taxon>
        <taxon>Chelicerata</taxon>
        <taxon>Arachnida</taxon>
        <taxon>Acari</taxon>
        <taxon>Parasitiformes</taxon>
        <taxon>Ixodida</taxon>
        <taxon>Ixodoidea</taxon>
        <taxon>Ixodidae</taxon>
        <taxon>Amblyomminae</taxon>
        <taxon>Amblyomma</taxon>
    </lineage>
</organism>
<dbReference type="Gene3D" id="1.20.142.10">
    <property type="entry name" value="Poly(ADP-ribose) polymerase, regulatory domain"/>
    <property type="match status" value="1"/>
</dbReference>
<keyword evidence="7" id="KW-0548">Nucleotidyltransferase</keyword>
<comment type="subcellular location">
    <subcellularLocation>
        <location evidence="1">Nucleus</location>
    </subcellularLocation>
    <subcellularLocation>
        <location evidence="2">Target cell membrane</location>
    </subcellularLocation>
</comment>
<dbReference type="Pfam" id="PF02877">
    <property type="entry name" value="PARP_reg"/>
    <property type="match status" value="1"/>
</dbReference>
<keyword evidence="6 13" id="KW-0808">Transferase</keyword>
<keyword evidence="8 13" id="KW-0520">NAD</keyword>
<sequence>MHALLRFLLEELGSDAAAAARGGRGPSALHLAARCPGAAAVDLLLQHKPLLETPDQDGLTPLARALASGNSAAVHSLVAAGASVNVDLRDGPYPVNLLVYAAMNNLPGELIQLLLKHKASAKATHPATGNNALHYVVSHRSNPDLLETVRALLDAGIDANAVNAKGRSALHLAANAHNGSAECSAALEELLLQKGARADTKDCRGRVPLHYAFVKIHRHWDNSPCDPVELANLLQVSQLSLLESQDEFGMTPVHYAAIRGSSTCMHSFAQKVKPVDIKDKNGNTPLGLAVLNGHATCAMLLVLRNASPTLDLVVRREEPPLQCLRWLYVRKRSRPPLHVPILQEIVRRSWQGILQHILENLETGGKALALAVEASFQRTQWSKPHLSDSSVLCAPLQAALKTCSYDLALRLIGKVKQSWTLYSDKQTMLHVLAREAPRDAQLELQIKVAQALIDKGVPAMSRDEHGSSVLTYAAMNWNYTLCQFFLDKMGMVAAACADQDRSLRTPFTAAFWKLQSDRLPEDMQTWCLSLLEAGASADLLTCFPLQNLEFPGTACLTDETRIHTASPTAARLSPLILAVCKRNYAVVKMLLRAGANINFRDGQQRTALMYAVRLSAMQLSHDQVPKVAVHSLPPAMHPKELTEINFTHNFVEDSKAFLEKVCADASPNQRDSHEAVPDPFAGMDDGEVVMDKAHNVPYDALLTMVDLSYGQFGLYSFYKMQLIQRGGLVVLFCRWGRVGDSGKWSKTSFAAVPEAAREFARLFRSRTGNGWEDQQSFKAQPRKFRAVQWEKRRSPPPNKIPISLGDPCKSMIPPPVLDLLRKMANPEMLVGAPLQLGAQGQVALELLSGESLSTALALLEDIHQLVREKASLQESLEHSEHQEGKLQELLSRLVEKSEELYCLIPVRGRRFERLEPLFEEQGVSRHTDLVHALVHLHLAHQLLMGAQLRAAEMHPLDYVYLSLHCKIQLMSEECPEVQTMMQYVHNSSETPPKVLRMFRVTRDGEPQRLASCGVDNHWLLWHAAQPYSLLGILASGLEPRPLVNHWMGDHQAKGICLADRFEQARRLCQSGSMTPGPKYMLLCEVALGRCRDLDLGPSGNTEPGSPGSHESTRVLGRWQPHILGTVTWHSSTVPLGPSNKAEPHQSPLNYNEYVVYKPAQVCLRYLLEFED</sequence>
<dbReference type="AlphaFoldDB" id="A0AAQ4F4S0"/>
<evidence type="ECO:0000256" key="13">
    <source>
        <dbReference type="RuleBase" id="RU362114"/>
    </source>
</evidence>
<evidence type="ECO:0000259" key="14">
    <source>
        <dbReference type="PROSITE" id="PS51059"/>
    </source>
</evidence>
<evidence type="ECO:0000256" key="9">
    <source>
        <dbReference type="ARBA" id="ARBA00023028"/>
    </source>
</evidence>
<evidence type="ECO:0000256" key="10">
    <source>
        <dbReference type="ARBA" id="ARBA00023242"/>
    </source>
</evidence>
<dbReference type="SMART" id="SM00773">
    <property type="entry name" value="WGR"/>
    <property type="match status" value="1"/>
</dbReference>
<dbReference type="Pfam" id="PF00023">
    <property type="entry name" value="Ank"/>
    <property type="match status" value="1"/>
</dbReference>
<dbReference type="PROSITE" id="PS50297">
    <property type="entry name" value="ANK_REP_REGION"/>
    <property type="match status" value="3"/>
</dbReference>
<name>A0AAQ4F4S0_AMBAM</name>
<dbReference type="PRINTS" id="PR01415">
    <property type="entry name" value="ANKYRIN"/>
</dbReference>
<evidence type="ECO:0000256" key="11">
    <source>
        <dbReference type="ARBA" id="ARBA00023298"/>
    </source>
</evidence>
<dbReference type="CDD" id="cd07997">
    <property type="entry name" value="WGR_PARP"/>
    <property type="match status" value="1"/>
</dbReference>
<keyword evidence="18" id="KW-1185">Reference proteome</keyword>
<dbReference type="Gene3D" id="2.20.140.10">
    <property type="entry name" value="WGR domain"/>
    <property type="match status" value="1"/>
</dbReference>
<dbReference type="PANTHER" id="PTHR10459">
    <property type="entry name" value="DNA LIGASE"/>
    <property type="match status" value="1"/>
</dbReference>
<dbReference type="InterPro" id="IPR008893">
    <property type="entry name" value="WGR_domain"/>
</dbReference>
<dbReference type="PROSITE" id="PS51060">
    <property type="entry name" value="PARP_ALPHA_HD"/>
    <property type="match status" value="1"/>
</dbReference>
<evidence type="ECO:0000256" key="12">
    <source>
        <dbReference type="PROSITE-ProRule" id="PRU00023"/>
    </source>
</evidence>
<dbReference type="SMART" id="SM00248">
    <property type="entry name" value="ANK"/>
    <property type="match status" value="9"/>
</dbReference>
<dbReference type="SUPFAM" id="SSF56399">
    <property type="entry name" value="ADP-ribosylation"/>
    <property type="match status" value="1"/>
</dbReference>
<dbReference type="GO" id="GO:0044218">
    <property type="term" value="C:other organism cell membrane"/>
    <property type="evidence" value="ECO:0007669"/>
    <property type="project" value="UniProtKB-KW"/>
</dbReference>
<dbReference type="SUPFAM" id="SSF142921">
    <property type="entry name" value="WGR domain-like"/>
    <property type="match status" value="1"/>
</dbReference>
<evidence type="ECO:0000256" key="1">
    <source>
        <dbReference type="ARBA" id="ARBA00004123"/>
    </source>
</evidence>
<keyword evidence="10" id="KW-0539">Nucleus</keyword>
<dbReference type="PROSITE" id="PS51977">
    <property type="entry name" value="WGR"/>
    <property type="match status" value="1"/>
</dbReference>
<keyword evidence="5 13" id="KW-0328">Glycosyltransferase</keyword>
<dbReference type="InterPro" id="IPR012317">
    <property type="entry name" value="Poly(ADP-ribose)pol_cat_dom"/>
</dbReference>